<name>A0A4T0X402_9ASCO</name>
<dbReference type="EMBL" id="SELW01000283">
    <property type="protein sequence ID" value="TID29612.1"/>
    <property type="molecule type" value="Genomic_DNA"/>
</dbReference>
<evidence type="ECO:0000313" key="9">
    <source>
        <dbReference type="Proteomes" id="UP000307173"/>
    </source>
</evidence>
<keyword evidence="4 6" id="KW-1133">Transmembrane helix</keyword>
<comment type="subcellular location">
    <subcellularLocation>
        <location evidence="1">Membrane</location>
        <topology evidence="1">Single-pass membrane protein</topology>
    </subcellularLocation>
</comment>
<evidence type="ECO:0000256" key="4">
    <source>
        <dbReference type="ARBA" id="ARBA00022989"/>
    </source>
</evidence>
<accession>A0A4T0X402</accession>
<proteinExistence type="predicted"/>
<evidence type="ECO:0000256" key="5">
    <source>
        <dbReference type="ARBA" id="ARBA00023136"/>
    </source>
</evidence>
<protein>
    <submittedName>
        <fullName evidence="8">Uncharacterized protein</fullName>
    </submittedName>
</protein>
<gene>
    <name evidence="8" type="ORF">CANINC_001886</name>
</gene>
<dbReference type="OrthoDB" id="29460at2759"/>
<reference evidence="8 9" key="1">
    <citation type="journal article" date="2019" name="Front. Genet.">
        <title>Whole-Genome Sequencing of the Opportunistic Yeast Pathogen Candida inconspicua Uncovers Its Hybrid Origin.</title>
        <authorList>
            <person name="Mixao V."/>
            <person name="Hansen A.P."/>
            <person name="Saus E."/>
            <person name="Boekhout T."/>
            <person name="Lass-Florl C."/>
            <person name="Gabaldon T."/>
        </authorList>
    </citation>
    <scope>NUCLEOTIDE SEQUENCE [LARGE SCALE GENOMIC DNA]</scope>
    <source>
        <strain evidence="8 9">CBS 180</strain>
    </source>
</reference>
<keyword evidence="9" id="KW-1185">Reference proteome</keyword>
<dbReference type="AlphaFoldDB" id="A0A4T0X402"/>
<dbReference type="InterPro" id="IPR018939">
    <property type="entry name" value="Autophagy-rel_prot_27"/>
</dbReference>
<dbReference type="STRING" id="52247.A0A4T0X402"/>
<keyword evidence="3 7" id="KW-0732">Signal</keyword>
<organism evidence="8 9">
    <name type="scientific">Pichia inconspicua</name>
    <dbReference type="NCBI Taxonomy" id="52247"/>
    <lineage>
        <taxon>Eukaryota</taxon>
        <taxon>Fungi</taxon>
        <taxon>Dikarya</taxon>
        <taxon>Ascomycota</taxon>
        <taxon>Saccharomycotina</taxon>
        <taxon>Pichiomycetes</taxon>
        <taxon>Pichiales</taxon>
        <taxon>Pichiaceae</taxon>
        <taxon>Pichia</taxon>
    </lineage>
</organism>
<keyword evidence="2 6" id="KW-0812">Transmembrane</keyword>
<evidence type="ECO:0000256" key="3">
    <source>
        <dbReference type="ARBA" id="ARBA00022729"/>
    </source>
</evidence>
<evidence type="ECO:0000313" key="8">
    <source>
        <dbReference type="EMBL" id="TID29612.1"/>
    </source>
</evidence>
<evidence type="ECO:0000256" key="1">
    <source>
        <dbReference type="ARBA" id="ARBA00004167"/>
    </source>
</evidence>
<comment type="caution">
    <text evidence="8">The sequence shown here is derived from an EMBL/GenBank/DDBJ whole genome shotgun (WGS) entry which is preliminary data.</text>
</comment>
<dbReference type="Pfam" id="PF09451">
    <property type="entry name" value="ATG27"/>
    <property type="match status" value="1"/>
</dbReference>
<feature type="signal peptide" evidence="7">
    <location>
        <begin position="1"/>
        <end position="25"/>
    </location>
</feature>
<dbReference type="Proteomes" id="UP000307173">
    <property type="component" value="Unassembled WGS sequence"/>
</dbReference>
<feature type="chain" id="PRO_5020442106" evidence="7">
    <location>
        <begin position="26"/>
        <end position="275"/>
    </location>
</feature>
<evidence type="ECO:0000256" key="6">
    <source>
        <dbReference type="SAM" id="Phobius"/>
    </source>
</evidence>
<keyword evidence="5 6" id="KW-0472">Membrane</keyword>
<sequence>MHYTFNSMIFQLILLLVTVVSQVYSFDITKNPFNAFKLSKEVLGSHSASYTHVAPPSTIIANWFVLLKDGDSDKTKISNDCPEDSTVCGVIQFHNENNSENRILQIFSVTETGVQYKSENDKPIVAYWNDVKYGDFTLDVNVNFLCSDSTDVAVNWINATTIIDSDITLNFSHKDFCSNKDGKKGGSDNDQDKKNNDSGLGFFGSTIIIMTVIFAGYIIAQAWFNTSTMGSSGDFLNELVDVIVESFSAIPRLLAEIVSKITGSSSASRGGYSAV</sequence>
<feature type="transmembrane region" description="Helical" evidence="6">
    <location>
        <begin position="200"/>
        <end position="220"/>
    </location>
</feature>
<evidence type="ECO:0000256" key="2">
    <source>
        <dbReference type="ARBA" id="ARBA00022692"/>
    </source>
</evidence>
<dbReference type="GO" id="GO:0016020">
    <property type="term" value="C:membrane"/>
    <property type="evidence" value="ECO:0007669"/>
    <property type="project" value="UniProtKB-SubCell"/>
</dbReference>
<evidence type="ECO:0000256" key="7">
    <source>
        <dbReference type="SAM" id="SignalP"/>
    </source>
</evidence>